<reference evidence="1 2" key="1">
    <citation type="submission" date="2013-07" db="EMBL/GenBank/DDBJ databases">
        <authorList>
            <person name="Weinstock G."/>
            <person name="Sodergren E."/>
            <person name="Wylie T."/>
            <person name="Fulton L."/>
            <person name="Fulton R."/>
            <person name="Fronick C."/>
            <person name="O'Laughlin M."/>
            <person name="Godfrey J."/>
            <person name="Miner T."/>
            <person name="Herter B."/>
            <person name="Appelbaum E."/>
            <person name="Cordes M."/>
            <person name="Lek S."/>
            <person name="Wollam A."/>
            <person name="Pepin K.H."/>
            <person name="Palsikar V.B."/>
            <person name="Mitreva M."/>
            <person name="Wilson R.K."/>
        </authorList>
    </citation>
    <scope>NUCLEOTIDE SEQUENCE [LARGE SCALE GENOMIC DNA]</scope>
    <source>
        <strain evidence="1 2">ATCC 27760</strain>
    </source>
</reference>
<proteinExistence type="predicted"/>
<evidence type="ECO:0000313" key="2">
    <source>
        <dbReference type="Proteomes" id="UP000016662"/>
    </source>
</evidence>
<comment type="caution">
    <text evidence="1">The sequence shown here is derived from an EMBL/GenBank/DDBJ whole genome shotgun (WGS) entry which is preliminary data.</text>
</comment>
<evidence type="ECO:0000313" key="1">
    <source>
        <dbReference type="EMBL" id="ERJ88655.1"/>
    </source>
</evidence>
<dbReference type="STRING" id="411473.RUMCAL_03110"/>
<keyword evidence="2" id="KW-1185">Reference proteome</keyword>
<sequence>MKKSVFLSKKRKKRLFLKESYSGFCGVPAQAADTSKRKKNLFSQKKQ</sequence>
<dbReference type="EMBL" id="AWVF01000403">
    <property type="protein sequence ID" value="ERJ88655.1"/>
    <property type="molecule type" value="Genomic_DNA"/>
</dbReference>
<protein>
    <submittedName>
        <fullName evidence="1">Uncharacterized protein</fullName>
    </submittedName>
</protein>
<dbReference type="HOGENOM" id="CLU_3172835_0_0_9"/>
<gene>
    <name evidence="1" type="ORF">RUMCAL_03110</name>
</gene>
<name>U2K977_9FIRM</name>
<dbReference type="AlphaFoldDB" id="U2K977"/>
<accession>U2K977</accession>
<organism evidence="1 2">
    <name type="scientific">Ruminococcus callidus ATCC 27760</name>
    <dbReference type="NCBI Taxonomy" id="411473"/>
    <lineage>
        <taxon>Bacteria</taxon>
        <taxon>Bacillati</taxon>
        <taxon>Bacillota</taxon>
        <taxon>Clostridia</taxon>
        <taxon>Eubacteriales</taxon>
        <taxon>Oscillospiraceae</taxon>
        <taxon>Ruminococcus</taxon>
    </lineage>
</organism>
<dbReference type="Proteomes" id="UP000016662">
    <property type="component" value="Unassembled WGS sequence"/>
</dbReference>